<reference evidence="4 5" key="1">
    <citation type="submission" date="2023-03" db="EMBL/GenBank/DDBJ databases">
        <title>Altererythrobacter sp. CAU 1644 isolated from sand.</title>
        <authorList>
            <person name="Kim W."/>
        </authorList>
    </citation>
    <scope>NUCLEOTIDE SEQUENCE [LARGE SCALE GENOMIC DNA]</scope>
    <source>
        <strain evidence="4 5">CAU 1644</strain>
    </source>
</reference>
<dbReference type="EMBL" id="CP121106">
    <property type="protein sequence ID" value="WFL78326.1"/>
    <property type="molecule type" value="Genomic_DNA"/>
</dbReference>
<feature type="region of interest" description="Disordered" evidence="1">
    <location>
        <begin position="38"/>
        <end position="140"/>
    </location>
</feature>
<accession>A0ABY8FTJ2</accession>
<evidence type="ECO:0000256" key="1">
    <source>
        <dbReference type="SAM" id="MobiDB-lite"/>
    </source>
</evidence>
<dbReference type="Pfam" id="PF13717">
    <property type="entry name" value="Zn_ribbon_4"/>
    <property type="match status" value="1"/>
</dbReference>
<feature type="compositionally biased region" description="Acidic residues" evidence="1">
    <location>
        <begin position="112"/>
        <end position="129"/>
    </location>
</feature>
<evidence type="ECO:0000259" key="3">
    <source>
        <dbReference type="Pfam" id="PF13717"/>
    </source>
</evidence>
<keyword evidence="2" id="KW-1133">Transmembrane helix</keyword>
<feature type="compositionally biased region" description="Pro residues" evidence="1">
    <location>
        <begin position="56"/>
        <end position="68"/>
    </location>
</feature>
<feature type="transmembrane region" description="Helical" evidence="2">
    <location>
        <begin position="177"/>
        <end position="201"/>
    </location>
</feature>
<gene>
    <name evidence="4" type="ORF">P7228_04480</name>
</gene>
<proteinExistence type="predicted"/>
<evidence type="ECO:0000313" key="4">
    <source>
        <dbReference type="EMBL" id="WFL78326.1"/>
    </source>
</evidence>
<keyword evidence="5" id="KW-1185">Reference proteome</keyword>
<sequence length="312" mass="34010">MIIACPACKTRYVVPDAAIGIEGRTVRCAKCKHSWFQDGPKIETPAAQAPVVERTAPPPPPPPPAPDPEPAEEPTADSEPPAEETGAEEAPAEPAQPSVSHWRTSDRPEREAEAEEDATEAAPEPEDEAPPPPEYDGPAVEEEATSNTTTFYYDNDADVSQFDYQPPFRARRNPLKLWTAAAVVFAVLAFATIIAVNMFGLPSWVPIERPTFAMAEPDLQLDFPADQQDRRTLPNGTEYFGASGTVTNVGRETANVPSILIVLRDERDRIVYSWEVVPPQSSLAPGETLTIREAVTDVPRSAKFAEIGWKPS</sequence>
<dbReference type="RefSeq" id="WP_278017016.1">
    <property type="nucleotide sequence ID" value="NZ_CP121106.1"/>
</dbReference>
<keyword evidence="2" id="KW-0472">Membrane</keyword>
<dbReference type="Proteomes" id="UP001215827">
    <property type="component" value="Chromosome"/>
</dbReference>
<evidence type="ECO:0000256" key="2">
    <source>
        <dbReference type="SAM" id="Phobius"/>
    </source>
</evidence>
<protein>
    <submittedName>
        <fullName evidence="4">Zinc-ribbon domain-containing protein</fullName>
    </submittedName>
</protein>
<dbReference type="InterPro" id="IPR011723">
    <property type="entry name" value="Znf/thioredoxin_put"/>
</dbReference>
<feature type="domain" description="Zinc finger/thioredoxin putative" evidence="3">
    <location>
        <begin position="1"/>
        <end position="36"/>
    </location>
</feature>
<name>A0ABY8FTJ2_9SPHN</name>
<feature type="compositionally biased region" description="Acidic residues" evidence="1">
    <location>
        <begin position="69"/>
        <end position="91"/>
    </location>
</feature>
<keyword evidence="2" id="KW-0812">Transmembrane</keyword>
<evidence type="ECO:0000313" key="5">
    <source>
        <dbReference type="Proteomes" id="UP001215827"/>
    </source>
</evidence>
<organism evidence="4 5">
    <name type="scientific">Altererythrobacter arenosus</name>
    <dbReference type="NCBI Taxonomy" id="3032592"/>
    <lineage>
        <taxon>Bacteria</taxon>
        <taxon>Pseudomonadati</taxon>
        <taxon>Pseudomonadota</taxon>
        <taxon>Alphaproteobacteria</taxon>
        <taxon>Sphingomonadales</taxon>
        <taxon>Erythrobacteraceae</taxon>
        <taxon>Altererythrobacter</taxon>
    </lineage>
</organism>
<dbReference type="NCBIfam" id="TIGR02098">
    <property type="entry name" value="MJ0042_CXXC"/>
    <property type="match status" value="1"/>
</dbReference>